<feature type="transmembrane region" description="Helical" evidence="8">
    <location>
        <begin position="145"/>
        <end position="163"/>
    </location>
</feature>
<evidence type="ECO:0000256" key="5">
    <source>
        <dbReference type="ARBA" id="ARBA00022842"/>
    </source>
</evidence>
<dbReference type="SUPFAM" id="SSF54631">
    <property type="entry name" value="CBS-domain pair"/>
    <property type="match status" value="1"/>
</dbReference>
<evidence type="ECO:0000313" key="10">
    <source>
        <dbReference type="EMBL" id="NCU62585.1"/>
    </source>
</evidence>
<dbReference type="Proteomes" id="UP000572953">
    <property type="component" value="Unassembled WGS sequence"/>
</dbReference>
<dbReference type="InterPro" id="IPR036739">
    <property type="entry name" value="SLC41_membr_dom_sf"/>
</dbReference>
<keyword evidence="3" id="KW-0813">Transport</keyword>
<dbReference type="Pfam" id="PF01769">
    <property type="entry name" value="MgtE"/>
    <property type="match status" value="1"/>
</dbReference>
<accession>A0A845SDE4</accession>
<keyword evidence="6 8" id="KW-1133">Transmembrane helix</keyword>
<evidence type="ECO:0000256" key="3">
    <source>
        <dbReference type="ARBA" id="ARBA00022448"/>
    </source>
</evidence>
<comment type="similarity">
    <text evidence="2">Belongs to the SLC41A transporter family.</text>
</comment>
<dbReference type="AlphaFoldDB" id="A0A845SDE4"/>
<dbReference type="Gene3D" id="3.10.580.10">
    <property type="entry name" value="CBS-domain"/>
    <property type="match status" value="1"/>
</dbReference>
<dbReference type="SUPFAM" id="SSF161093">
    <property type="entry name" value="MgtE membrane domain-like"/>
    <property type="match status" value="1"/>
</dbReference>
<keyword evidence="5" id="KW-0460">Magnesium</keyword>
<keyword evidence="4 8" id="KW-0812">Transmembrane</keyword>
<dbReference type="InterPro" id="IPR046342">
    <property type="entry name" value="CBS_dom_sf"/>
</dbReference>
<evidence type="ECO:0000259" key="9">
    <source>
        <dbReference type="Pfam" id="PF01769"/>
    </source>
</evidence>
<dbReference type="PANTHER" id="PTHR41394:SF5">
    <property type="entry name" value="SLC41A_MGTE INTEGRAL MEMBRANE DOMAIN-CONTAINING PROTEIN"/>
    <property type="match status" value="1"/>
</dbReference>
<evidence type="ECO:0000256" key="8">
    <source>
        <dbReference type="SAM" id="Phobius"/>
    </source>
</evidence>
<organism evidence="10 11">
    <name type="scientific">Candidatus Fonsibacter lacus</name>
    <dbReference type="NCBI Taxonomy" id="2576439"/>
    <lineage>
        <taxon>Bacteria</taxon>
        <taxon>Pseudomonadati</taxon>
        <taxon>Pseudomonadota</taxon>
        <taxon>Alphaproteobacteria</taxon>
        <taxon>Candidatus Pelagibacterales</taxon>
        <taxon>Candidatus Pelagibacterales incertae sedis</taxon>
        <taxon>Candidatus Fonsibacter</taxon>
    </lineage>
</organism>
<protein>
    <submittedName>
        <fullName evidence="10">Magnesium transporter</fullName>
    </submittedName>
</protein>
<gene>
    <name evidence="10" type="ORF">EBV78_00585</name>
</gene>
<dbReference type="PANTHER" id="PTHR41394">
    <property type="entry name" value="MAGNESIUM TRANSPORTER MGTE"/>
    <property type="match status" value="1"/>
</dbReference>
<dbReference type="InterPro" id="IPR006667">
    <property type="entry name" value="SLC41_membr_dom"/>
</dbReference>
<evidence type="ECO:0000256" key="2">
    <source>
        <dbReference type="ARBA" id="ARBA00009749"/>
    </source>
</evidence>
<dbReference type="GO" id="GO:0008324">
    <property type="term" value="F:monoatomic cation transmembrane transporter activity"/>
    <property type="evidence" value="ECO:0007669"/>
    <property type="project" value="InterPro"/>
</dbReference>
<feature type="domain" description="SLC41A/MgtE integral membrane" evidence="9">
    <location>
        <begin position="101"/>
        <end position="224"/>
    </location>
</feature>
<sequence>VGNIFTQYNLVSAGVVDKEQKLIGVITGDDVVTIVKEEAVEDALRLGGIGAAEDISDNPVETSKNRFLWLFINLITAVLASFVIGIFENTIQKVIALAVLMPIVASMGGNAATQTLTVTIQLIASQQLNVKNVMKIINREVVTGLLNGLVFAAITGVFVYFWFHDLKIAILIGAAMIVNLTVAGLAGIAIPVTLNKMKIDPAVSATVFVTTVTDVVGFFAFLGIASLFV</sequence>
<dbReference type="GO" id="GO:0016020">
    <property type="term" value="C:membrane"/>
    <property type="evidence" value="ECO:0007669"/>
    <property type="project" value="UniProtKB-SubCell"/>
</dbReference>
<feature type="transmembrane region" description="Helical" evidence="8">
    <location>
        <begin position="202"/>
        <end position="228"/>
    </location>
</feature>
<feature type="non-terminal residue" evidence="10">
    <location>
        <position position="1"/>
    </location>
</feature>
<reference evidence="10 11" key="1">
    <citation type="submission" date="2018-10" db="EMBL/GenBank/DDBJ databases">
        <title>Iterative Subtractive Binning of Freshwater Chronoseries Metagenomes Recovers Nearly Complete Genomes from over Four Hundred Novel Species.</title>
        <authorList>
            <person name="Rodriguez-R L.M."/>
            <person name="Tsementzi D."/>
            <person name="Luo C."/>
            <person name="Konstantinidis K.T."/>
        </authorList>
    </citation>
    <scope>NUCLEOTIDE SEQUENCE [LARGE SCALE GENOMIC DNA]</scope>
    <source>
        <strain evidence="10">WB7_2B_003</strain>
    </source>
</reference>
<proteinExistence type="inferred from homology"/>
<dbReference type="EMBL" id="RGGN01000009">
    <property type="protein sequence ID" value="NCU62585.1"/>
    <property type="molecule type" value="Genomic_DNA"/>
</dbReference>
<evidence type="ECO:0000256" key="1">
    <source>
        <dbReference type="ARBA" id="ARBA00004141"/>
    </source>
</evidence>
<dbReference type="Gene3D" id="1.10.357.20">
    <property type="entry name" value="SLC41 divalent cation transporters, integral membrane domain"/>
    <property type="match status" value="1"/>
</dbReference>
<evidence type="ECO:0000256" key="7">
    <source>
        <dbReference type="ARBA" id="ARBA00023136"/>
    </source>
</evidence>
<comment type="caution">
    <text evidence="10">The sequence shown here is derived from an EMBL/GenBank/DDBJ whole genome shotgun (WGS) entry which is preliminary data.</text>
</comment>
<feature type="transmembrane region" description="Helical" evidence="8">
    <location>
        <begin position="169"/>
        <end position="190"/>
    </location>
</feature>
<feature type="transmembrane region" description="Helical" evidence="8">
    <location>
        <begin position="99"/>
        <end position="124"/>
    </location>
</feature>
<feature type="transmembrane region" description="Helical" evidence="8">
    <location>
        <begin position="67"/>
        <end position="87"/>
    </location>
</feature>
<evidence type="ECO:0000313" key="11">
    <source>
        <dbReference type="Proteomes" id="UP000572953"/>
    </source>
</evidence>
<evidence type="ECO:0000256" key="6">
    <source>
        <dbReference type="ARBA" id="ARBA00022989"/>
    </source>
</evidence>
<comment type="subcellular location">
    <subcellularLocation>
        <location evidence="1">Membrane</location>
        <topology evidence="1">Multi-pass membrane protein</topology>
    </subcellularLocation>
</comment>
<name>A0A845SDE4_9PROT</name>
<evidence type="ECO:0000256" key="4">
    <source>
        <dbReference type="ARBA" id="ARBA00022692"/>
    </source>
</evidence>
<keyword evidence="7 8" id="KW-0472">Membrane</keyword>